<name>A0A1W0WER5_HYPEX</name>
<dbReference type="EMBL" id="MTYJ01000118">
    <property type="protein sequence ID" value="OQV13704.1"/>
    <property type="molecule type" value="Genomic_DNA"/>
</dbReference>
<sequence>MSTSTKCQHAIFFSTLGLIIIIVALCSFLAPIGGPGDYIQPVTRIVVLPIDSSTTWAPHTNRSRSTKAFASNLTVYKQHAGDRAEH</sequence>
<protein>
    <submittedName>
        <fullName evidence="2">Uncharacterized protein</fullName>
    </submittedName>
</protein>
<keyword evidence="1" id="KW-0812">Transmembrane</keyword>
<feature type="transmembrane region" description="Helical" evidence="1">
    <location>
        <begin position="12"/>
        <end position="32"/>
    </location>
</feature>
<accession>A0A1W0WER5</accession>
<dbReference type="AlphaFoldDB" id="A0A1W0WER5"/>
<keyword evidence="1" id="KW-0472">Membrane</keyword>
<evidence type="ECO:0000313" key="3">
    <source>
        <dbReference type="Proteomes" id="UP000192578"/>
    </source>
</evidence>
<keyword evidence="3" id="KW-1185">Reference proteome</keyword>
<keyword evidence="1" id="KW-1133">Transmembrane helix</keyword>
<organism evidence="2 3">
    <name type="scientific">Hypsibius exemplaris</name>
    <name type="common">Freshwater tardigrade</name>
    <dbReference type="NCBI Taxonomy" id="2072580"/>
    <lineage>
        <taxon>Eukaryota</taxon>
        <taxon>Metazoa</taxon>
        <taxon>Ecdysozoa</taxon>
        <taxon>Tardigrada</taxon>
        <taxon>Eutardigrada</taxon>
        <taxon>Parachela</taxon>
        <taxon>Hypsibioidea</taxon>
        <taxon>Hypsibiidae</taxon>
        <taxon>Hypsibius</taxon>
    </lineage>
</organism>
<evidence type="ECO:0000256" key="1">
    <source>
        <dbReference type="SAM" id="Phobius"/>
    </source>
</evidence>
<dbReference type="Proteomes" id="UP000192578">
    <property type="component" value="Unassembled WGS sequence"/>
</dbReference>
<proteinExistence type="predicted"/>
<evidence type="ECO:0000313" key="2">
    <source>
        <dbReference type="EMBL" id="OQV13704.1"/>
    </source>
</evidence>
<comment type="caution">
    <text evidence="2">The sequence shown here is derived from an EMBL/GenBank/DDBJ whole genome shotgun (WGS) entry which is preliminary data.</text>
</comment>
<reference evidence="3" key="1">
    <citation type="submission" date="2017-01" db="EMBL/GenBank/DDBJ databases">
        <title>Comparative genomics of anhydrobiosis in the tardigrade Hypsibius dujardini.</title>
        <authorList>
            <person name="Yoshida Y."/>
            <person name="Koutsovoulos G."/>
            <person name="Laetsch D."/>
            <person name="Stevens L."/>
            <person name="Kumar S."/>
            <person name="Horikawa D."/>
            <person name="Ishino K."/>
            <person name="Komine S."/>
            <person name="Tomita M."/>
            <person name="Blaxter M."/>
            <person name="Arakawa K."/>
        </authorList>
    </citation>
    <scope>NUCLEOTIDE SEQUENCE [LARGE SCALE GENOMIC DNA]</scope>
    <source>
        <strain evidence="3">Z151</strain>
    </source>
</reference>
<gene>
    <name evidence="2" type="ORF">BV898_12098</name>
</gene>